<evidence type="ECO:0000256" key="6">
    <source>
        <dbReference type="ARBA" id="ARBA00022840"/>
    </source>
</evidence>
<comment type="similarity">
    <text evidence="2">Belongs to the ABC transporter superfamily.</text>
</comment>
<dbReference type="PANTHER" id="PTHR43297:SF2">
    <property type="entry name" value="DIPEPTIDE TRANSPORT ATP-BINDING PROTEIN DPPD"/>
    <property type="match status" value="1"/>
</dbReference>
<dbReference type="RefSeq" id="WP_189176576.1">
    <property type="nucleotide sequence ID" value="NZ_BMNG01000015.1"/>
</dbReference>
<evidence type="ECO:0000313" key="11">
    <source>
        <dbReference type="Proteomes" id="UP000656881"/>
    </source>
</evidence>
<dbReference type="InterPro" id="IPR003439">
    <property type="entry name" value="ABC_transporter-like_ATP-bd"/>
</dbReference>
<evidence type="ECO:0000256" key="4">
    <source>
        <dbReference type="ARBA" id="ARBA00022475"/>
    </source>
</evidence>
<dbReference type="Pfam" id="PF00005">
    <property type="entry name" value="ABC_tran"/>
    <property type="match status" value="1"/>
</dbReference>
<name>A0ABQ2MM83_9ACTN</name>
<evidence type="ECO:0000256" key="8">
    <source>
        <dbReference type="SAM" id="MobiDB-lite"/>
    </source>
</evidence>
<dbReference type="PROSITE" id="PS50893">
    <property type="entry name" value="ABC_TRANSPORTER_2"/>
    <property type="match status" value="1"/>
</dbReference>
<evidence type="ECO:0000256" key="2">
    <source>
        <dbReference type="ARBA" id="ARBA00005417"/>
    </source>
</evidence>
<dbReference type="CDD" id="cd03257">
    <property type="entry name" value="ABC_NikE_OppD_transporters"/>
    <property type="match status" value="1"/>
</dbReference>
<organism evidence="10 11">
    <name type="scientific">Streptomyces lasiicapitis</name>
    <dbReference type="NCBI Taxonomy" id="1923961"/>
    <lineage>
        <taxon>Bacteria</taxon>
        <taxon>Bacillati</taxon>
        <taxon>Actinomycetota</taxon>
        <taxon>Actinomycetes</taxon>
        <taxon>Kitasatosporales</taxon>
        <taxon>Streptomycetaceae</taxon>
        <taxon>Streptomyces</taxon>
    </lineage>
</organism>
<keyword evidence="3" id="KW-0813">Transport</keyword>
<feature type="region of interest" description="Disordered" evidence="8">
    <location>
        <begin position="316"/>
        <end position="335"/>
    </location>
</feature>
<keyword evidence="6 10" id="KW-0067">ATP-binding</keyword>
<comment type="caution">
    <text evidence="10">The sequence shown here is derived from an EMBL/GenBank/DDBJ whole genome shotgun (WGS) entry which is preliminary data.</text>
</comment>
<proteinExistence type="inferred from homology"/>
<sequence length="349" mass="37483">MADRVKTGPVPAGPVERDSAPLLSVTDLNVTFPTQRGPVRAVDSLGFEVRRGQTLGIVGESGSGKSVTSMAVMGLHTQAEITGSVRLGGQELVGLPEREMNRLRGRKMAMIFQDPLSSLHPYYTVGEQIAEHHRVHLRSGRKAARERAIEALAEVGIPEPRRRSGEYPHQFSGGMRQRVMIAMALACEPELLIADEPTTALDVTVQAQILELIAALQQDRGLAVVMITHDLGVVARIAHDVLVMYGGRAAEQAPVDPLFADPSHPYTRGLLDSLPRLDDPDDEPLRAIPGSPPSLLTPAPGCAFAPRCPRLATATGHERSRCESERPSFGGPADHPVACHLPAYEGVAS</sequence>
<dbReference type="PROSITE" id="PS00211">
    <property type="entry name" value="ABC_TRANSPORTER_1"/>
    <property type="match status" value="1"/>
</dbReference>
<evidence type="ECO:0000256" key="5">
    <source>
        <dbReference type="ARBA" id="ARBA00022741"/>
    </source>
</evidence>
<dbReference type="EMBL" id="BMNG01000015">
    <property type="protein sequence ID" value="GGO54369.1"/>
    <property type="molecule type" value="Genomic_DNA"/>
</dbReference>
<feature type="compositionally biased region" description="Basic and acidic residues" evidence="8">
    <location>
        <begin position="316"/>
        <end position="326"/>
    </location>
</feature>
<dbReference type="PANTHER" id="PTHR43297">
    <property type="entry name" value="OLIGOPEPTIDE TRANSPORT ATP-BINDING PROTEIN APPD"/>
    <property type="match status" value="1"/>
</dbReference>
<keyword evidence="7" id="KW-0472">Membrane</keyword>
<dbReference type="GO" id="GO:0005524">
    <property type="term" value="F:ATP binding"/>
    <property type="evidence" value="ECO:0007669"/>
    <property type="project" value="UniProtKB-KW"/>
</dbReference>
<protein>
    <submittedName>
        <fullName evidence="10">Peptide ABC transporter ATP-binding protein</fullName>
    </submittedName>
</protein>
<dbReference type="SMART" id="SM00382">
    <property type="entry name" value="AAA"/>
    <property type="match status" value="1"/>
</dbReference>
<evidence type="ECO:0000256" key="7">
    <source>
        <dbReference type="ARBA" id="ARBA00023136"/>
    </source>
</evidence>
<evidence type="ECO:0000259" key="9">
    <source>
        <dbReference type="PROSITE" id="PS50893"/>
    </source>
</evidence>
<feature type="domain" description="ABC transporter" evidence="9">
    <location>
        <begin position="23"/>
        <end position="271"/>
    </location>
</feature>
<comment type="subcellular location">
    <subcellularLocation>
        <location evidence="1">Cell membrane</location>
        <topology evidence="1">Peripheral membrane protein</topology>
    </subcellularLocation>
</comment>
<dbReference type="Pfam" id="PF08352">
    <property type="entry name" value="oligo_HPY"/>
    <property type="match status" value="1"/>
</dbReference>
<dbReference type="Proteomes" id="UP000656881">
    <property type="component" value="Unassembled WGS sequence"/>
</dbReference>
<keyword evidence="5" id="KW-0547">Nucleotide-binding</keyword>
<reference evidence="11" key="1">
    <citation type="journal article" date="2019" name="Int. J. Syst. Evol. Microbiol.">
        <title>The Global Catalogue of Microorganisms (GCM) 10K type strain sequencing project: providing services to taxonomists for standard genome sequencing and annotation.</title>
        <authorList>
            <consortium name="The Broad Institute Genomics Platform"/>
            <consortium name="The Broad Institute Genome Sequencing Center for Infectious Disease"/>
            <person name="Wu L."/>
            <person name="Ma J."/>
        </authorList>
    </citation>
    <scope>NUCLEOTIDE SEQUENCE [LARGE SCALE GENOMIC DNA]</scope>
    <source>
        <strain evidence="11">CGMCC 4.7349</strain>
    </source>
</reference>
<dbReference type="InterPro" id="IPR050388">
    <property type="entry name" value="ABC_Ni/Peptide_Import"/>
</dbReference>
<evidence type="ECO:0000313" key="10">
    <source>
        <dbReference type="EMBL" id="GGO54369.1"/>
    </source>
</evidence>
<dbReference type="InterPro" id="IPR003593">
    <property type="entry name" value="AAA+_ATPase"/>
</dbReference>
<dbReference type="InterPro" id="IPR017871">
    <property type="entry name" value="ABC_transporter-like_CS"/>
</dbReference>
<evidence type="ECO:0000256" key="3">
    <source>
        <dbReference type="ARBA" id="ARBA00022448"/>
    </source>
</evidence>
<gene>
    <name evidence="10" type="ORF">GCM10012286_63960</name>
</gene>
<accession>A0ABQ2MM83</accession>
<dbReference type="InterPro" id="IPR013563">
    <property type="entry name" value="Oligopep_ABC_C"/>
</dbReference>
<dbReference type="Gene3D" id="3.40.50.300">
    <property type="entry name" value="P-loop containing nucleotide triphosphate hydrolases"/>
    <property type="match status" value="1"/>
</dbReference>
<evidence type="ECO:0000256" key="1">
    <source>
        <dbReference type="ARBA" id="ARBA00004202"/>
    </source>
</evidence>
<keyword evidence="4" id="KW-1003">Cell membrane</keyword>
<dbReference type="SUPFAM" id="SSF52540">
    <property type="entry name" value="P-loop containing nucleoside triphosphate hydrolases"/>
    <property type="match status" value="1"/>
</dbReference>
<keyword evidence="11" id="KW-1185">Reference proteome</keyword>
<dbReference type="InterPro" id="IPR027417">
    <property type="entry name" value="P-loop_NTPase"/>
</dbReference>
<dbReference type="NCBIfam" id="TIGR01727">
    <property type="entry name" value="oligo_HPY"/>
    <property type="match status" value="1"/>
</dbReference>